<comment type="subcellular location">
    <subcellularLocation>
        <location evidence="3 19">Cytoplasm</location>
    </subcellularLocation>
</comment>
<keyword evidence="9 19" id="KW-0285">Flavoprotein</keyword>
<comment type="caution">
    <text evidence="21">The sequence shown here is derived from an EMBL/GenBank/DDBJ whole genome shotgun (WGS) entry which is preliminary data.</text>
</comment>
<dbReference type="Gene3D" id="3.90.78.10">
    <property type="entry name" value="UDP-N-acetylenolpyruvoylglucosamine reductase, C-terminal domain"/>
    <property type="match status" value="1"/>
</dbReference>
<evidence type="ECO:0000259" key="20">
    <source>
        <dbReference type="Pfam" id="PF02873"/>
    </source>
</evidence>
<dbReference type="GO" id="GO:0071555">
    <property type="term" value="P:cell wall organization"/>
    <property type="evidence" value="ECO:0007669"/>
    <property type="project" value="UniProtKB-KW"/>
</dbReference>
<reference evidence="21 22" key="1">
    <citation type="submission" date="2015-10" db="EMBL/GenBank/DDBJ databases">
        <title>Metagenome-Assembled Genomes uncover a global brackish microbiome.</title>
        <authorList>
            <person name="Hugerth L.W."/>
            <person name="Larsson J."/>
            <person name="Alneberg J."/>
            <person name="Lindh M.V."/>
            <person name="Legrand C."/>
            <person name="Pinhassi J."/>
            <person name="Andersson A.F."/>
        </authorList>
    </citation>
    <scope>NUCLEOTIDE SEQUENCE [LARGE SCALE GENOMIC DNA]</scope>
    <source>
        <strain evidence="21">BACL9 MAG-120924-bin69</strain>
    </source>
</reference>
<evidence type="ECO:0000256" key="2">
    <source>
        <dbReference type="ARBA" id="ARBA00003921"/>
    </source>
</evidence>
<dbReference type="GO" id="GO:0005829">
    <property type="term" value="C:cytosol"/>
    <property type="evidence" value="ECO:0007669"/>
    <property type="project" value="TreeGrafter"/>
</dbReference>
<dbReference type="GO" id="GO:0008360">
    <property type="term" value="P:regulation of cell shape"/>
    <property type="evidence" value="ECO:0007669"/>
    <property type="project" value="UniProtKB-KW"/>
</dbReference>
<keyword evidence="11 19" id="KW-0521">NADP</keyword>
<name>A0A0R2X7B2_9BACT</name>
<dbReference type="PANTHER" id="PTHR21071">
    <property type="entry name" value="UDP-N-ACETYLENOLPYRUVOYLGLUCOSAMINE REDUCTASE"/>
    <property type="match status" value="1"/>
</dbReference>
<evidence type="ECO:0000256" key="16">
    <source>
        <dbReference type="ARBA" id="ARBA00023316"/>
    </source>
</evidence>
<evidence type="ECO:0000256" key="7">
    <source>
        <dbReference type="ARBA" id="ARBA00022490"/>
    </source>
</evidence>
<gene>
    <name evidence="19" type="primary">murB</name>
    <name evidence="21" type="ORF">ABS33_07480</name>
</gene>
<feature type="active site" evidence="19">
    <location>
        <position position="26"/>
    </location>
</feature>
<evidence type="ECO:0000313" key="22">
    <source>
        <dbReference type="Proteomes" id="UP000051220"/>
    </source>
</evidence>
<dbReference type="InterPro" id="IPR036635">
    <property type="entry name" value="MurB_C_sf"/>
</dbReference>
<dbReference type="HAMAP" id="MF_00037">
    <property type="entry name" value="MurB"/>
    <property type="match status" value="1"/>
</dbReference>
<dbReference type="GO" id="GO:0009252">
    <property type="term" value="P:peptidoglycan biosynthetic process"/>
    <property type="evidence" value="ECO:0007669"/>
    <property type="project" value="UniProtKB-UniRule"/>
</dbReference>
<dbReference type="GO" id="GO:0051301">
    <property type="term" value="P:cell division"/>
    <property type="evidence" value="ECO:0007669"/>
    <property type="project" value="UniProtKB-KW"/>
</dbReference>
<dbReference type="InterPro" id="IPR011601">
    <property type="entry name" value="MurB_C"/>
</dbReference>
<dbReference type="UniPathway" id="UPA00219"/>
<evidence type="ECO:0000256" key="6">
    <source>
        <dbReference type="ARBA" id="ARBA00015188"/>
    </source>
</evidence>
<evidence type="ECO:0000256" key="8">
    <source>
        <dbReference type="ARBA" id="ARBA00022618"/>
    </source>
</evidence>
<dbReference type="GO" id="GO:0050660">
    <property type="term" value="F:flavin adenine dinucleotide binding"/>
    <property type="evidence" value="ECO:0007669"/>
    <property type="project" value="TreeGrafter"/>
</dbReference>
<evidence type="ECO:0000256" key="19">
    <source>
        <dbReference type="HAMAP-Rule" id="MF_00037"/>
    </source>
</evidence>
<sequence length="152" mass="16630">MESVRVMNREGKVSEVGRGDFEVKYRKVPRLVEDIAVGAVLHGKPGNPEEIAEKLKQYSRKRWDSQPAAPSAGCIFKNAEKIPAGRLIEELGLKDTSVGGARISPVHGNFIVNQGGAKAVDVLMLMEKVQARARKDRGIDLEPEVIVVGEDE</sequence>
<feature type="active site" evidence="19">
    <location>
        <position position="144"/>
    </location>
</feature>
<dbReference type="EMBL" id="LIDN01000343">
    <property type="protein sequence ID" value="KRP31976.1"/>
    <property type="molecule type" value="Genomic_DNA"/>
</dbReference>
<dbReference type="Gene3D" id="3.30.465.10">
    <property type="match status" value="1"/>
</dbReference>
<keyword evidence="8 19" id="KW-0132">Cell division</keyword>
<evidence type="ECO:0000256" key="14">
    <source>
        <dbReference type="ARBA" id="ARBA00023002"/>
    </source>
</evidence>
<comment type="catalytic activity">
    <reaction evidence="18 19">
        <text>UDP-N-acetyl-alpha-D-muramate + NADP(+) = UDP-N-acetyl-3-O-(1-carboxyvinyl)-alpha-D-glucosamine + NADPH + H(+)</text>
        <dbReference type="Rhea" id="RHEA:12248"/>
        <dbReference type="ChEBI" id="CHEBI:15378"/>
        <dbReference type="ChEBI" id="CHEBI:57783"/>
        <dbReference type="ChEBI" id="CHEBI:58349"/>
        <dbReference type="ChEBI" id="CHEBI:68483"/>
        <dbReference type="ChEBI" id="CHEBI:70757"/>
        <dbReference type="EC" id="1.3.1.98"/>
    </reaction>
</comment>
<evidence type="ECO:0000256" key="3">
    <source>
        <dbReference type="ARBA" id="ARBA00004496"/>
    </source>
</evidence>
<evidence type="ECO:0000256" key="11">
    <source>
        <dbReference type="ARBA" id="ARBA00022857"/>
    </source>
</evidence>
<evidence type="ECO:0000256" key="12">
    <source>
        <dbReference type="ARBA" id="ARBA00022960"/>
    </source>
</evidence>
<evidence type="ECO:0000256" key="9">
    <source>
        <dbReference type="ARBA" id="ARBA00022630"/>
    </source>
</evidence>
<evidence type="ECO:0000256" key="18">
    <source>
        <dbReference type="ARBA" id="ARBA00048914"/>
    </source>
</evidence>
<dbReference type="Pfam" id="PF02873">
    <property type="entry name" value="MurB_C"/>
    <property type="match status" value="1"/>
</dbReference>
<feature type="active site" description="Proton donor" evidence="19">
    <location>
        <position position="74"/>
    </location>
</feature>
<comment type="pathway">
    <text evidence="4 19">Cell wall biogenesis; peptidoglycan biosynthesis.</text>
</comment>
<dbReference type="GO" id="GO:0008762">
    <property type="term" value="F:UDP-N-acetylmuramate dehydrogenase activity"/>
    <property type="evidence" value="ECO:0007669"/>
    <property type="project" value="UniProtKB-UniRule"/>
</dbReference>
<protein>
    <recommendedName>
        <fullName evidence="6 19">UDP-N-acetylenolpyruvoylglucosamine reductase</fullName>
        <ecNumber evidence="5 19">1.3.1.98</ecNumber>
    </recommendedName>
    <alternativeName>
        <fullName evidence="17 19">UDP-N-acetylmuramate dehydrogenase</fullName>
    </alternativeName>
</protein>
<keyword evidence="14 19" id="KW-0560">Oxidoreductase</keyword>
<keyword evidence="16 19" id="KW-0961">Cell wall biogenesis/degradation</keyword>
<evidence type="ECO:0000313" key="21">
    <source>
        <dbReference type="EMBL" id="KRP31976.1"/>
    </source>
</evidence>
<dbReference type="Proteomes" id="UP000051220">
    <property type="component" value="Unassembled WGS sequence"/>
</dbReference>
<dbReference type="PANTHER" id="PTHR21071:SF4">
    <property type="entry name" value="UDP-N-ACETYLENOLPYRUVOYLGLUCOSAMINE REDUCTASE"/>
    <property type="match status" value="1"/>
</dbReference>
<dbReference type="InterPro" id="IPR016169">
    <property type="entry name" value="FAD-bd_PCMH_sub2"/>
</dbReference>
<evidence type="ECO:0000256" key="10">
    <source>
        <dbReference type="ARBA" id="ARBA00022827"/>
    </source>
</evidence>
<accession>A0A0R2X7B2</accession>
<keyword evidence="15 19" id="KW-0131">Cell cycle</keyword>
<evidence type="ECO:0000256" key="1">
    <source>
        <dbReference type="ARBA" id="ARBA00001974"/>
    </source>
</evidence>
<comment type="cofactor">
    <cofactor evidence="1 19">
        <name>FAD</name>
        <dbReference type="ChEBI" id="CHEBI:57692"/>
    </cofactor>
</comment>
<keyword evidence="13 19" id="KW-0573">Peptidoglycan synthesis</keyword>
<evidence type="ECO:0000256" key="17">
    <source>
        <dbReference type="ARBA" id="ARBA00031026"/>
    </source>
</evidence>
<keyword evidence="7 19" id="KW-0963">Cytoplasm</keyword>
<keyword evidence="10 19" id="KW-0274">FAD</keyword>
<dbReference type="SUPFAM" id="SSF56194">
    <property type="entry name" value="Uridine diphospho-N-Acetylenolpyruvylglucosamine reductase, MurB, C-terminal domain"/>
    <property type="match status" value="1"/>
</dbReference>
<evidence type="ECO:0000256" key="5">
    <source>
        <dbReference type="ARBA" id="ARBA00012518"/>
    </source>
</evidence>
<evidence type="ECO:0000256" key="4">
    <source>
        <dbReference type="ARBA" id="ARBA00004752"/>
    </source>
</evidence>
<dbReference type="InterPro" id="IPR003170">
    <property type="entry name" value="MurB"/>
</dbReference>
<dbReference type="EC" id="1.3.1.98" evidence="5 19"/>
<proteinExistence type="inferred from homology"/>
<dbReference type="AlphaFoldDB" id="A0A0R2X7B2"/>
<keyword evidence="12 19" id="KW-0133">Cell shape</keyword>
<feature type="domain" description="UDP-N-acetylenolpyruvoylglucosamine reductase C-terminal" evidence="20">
    <location>
        <begin position="50"/>
        <end position="148"/>
    </location>
</feature>
<evidence type="ECO:0000256" key="13">
    <source>
        <dbReference type="ARBA" id="ARBA00022984"/>
    </source>
</evidence>
<organism evidence="21 22">
    <name type="scientific">Verrucomicrobia subdivision 6 bacterium BACL9 MAG-120924-bin69</name>
    <dbReference type="NCBI Taxonomy" id="1655635"/>
    <lineage>
        <taxon>Bacteria</taxon>
        <taxon>Pseudomonadati</taxon>
        <taxon>Verrucomicrobiota</taxon>
        <taxon>Verrucomicrobiia</taxon>
        <taxon>Verrucomicrobiales</taxon>
        <taxon>Verrucomicrobia subdivision 6</taxon>
    </lineage>
</organism>
<evidence type="ECO:0000256" key="15">
    <source>
        <dbReference type="ARBA" id="ARBA00023306"/>
    </source>
</evidence>
<comment type="similarity">
    <text evidence="19">Belongs to the MurB family.</text>
</comment>
<comment type="function">
    <text evidence="2 19">Cell wall formation.</text>
</comment>